<keyword evidence="7" id="KW-1185">Reference proteome</keyword>
<feature type="domain" description="Cyclic nucleotide-binding" evidence="4">
    <location>
        <begin position="15"/>
        <end position="137"/>
    </location>
</feature>
<dbReference type="EMBL" id="JAABLP010000001">
    <property type="protein sequence ID" value="NBN62946.1"/>
    <property type="molecule type" value="Genomic_DNA"/>
</dbReference>
<evidence type="ECO:0000259" key="5">
    <source>
        <dbReference type="PROSITE" id="PS51063"/>
    </source>
</evidence>
<dbReference type="SUPFAM" id="SSF46785">
    <property type="entry name" value="Winged helix' DNA-binding domain"/>
    <property type="match status" value="1"/>
</dbReference>
<evidence type="ECO:0000256" key="3">
    <source>
        <dbReference type="ARBA" id="ARBA00023163"/>
    </source>
</evidence>
<dbReference type="InterPro" id="IPR018490">
    <property type="entry name" value="cNMP-bd_dom_sf"/>
</dbReference>
<dbReference type="PROSITE" id="PS51063">
    <property type="entry name" value="HTH_CRP_2"/>
    <property type="match status" value="1"/>
</dbReference>
<keyword evidence="3" id="KW-0804">Transcription</keyword>
<dbReference type="SUPFAM" id="SSF51206">
    <property type="entry name" value="cAMP-binding domain-like"/>
    <property type="match status" value="1"/>
</dbReference>
<reference evidence="6 7" key="1">
    <citation type="submission" date="2020-01" db="EMBL/GenBank/DDBJ databases">
        <authorList>
            <person name="Peng S.Y."/>
            <person name="Li J."/>
            <person name="Wang M."/>
            <person name="Wang L."/>
            <person name="Wang C.Q."/>
            <person name="Wang J.R."/>
        </authorList>
    </citation>
    <scope>NUCLEOTIDE SEQUENCE [LARGE SCALE GENOMIC DNA]</scope>
    <source>
        <strain evidence="6 7">XCT-34</strain>
    </source>
</reference>
<accession>A0ABW9ZH20</accession>
<dbReference type="InterPro" id="IPR014710">
    <property type="entry name" value="RmlC-like_jellyroll"/>
</dbReference>
<evidence type="ECO:0000313" key="6">
    <source>
        <dbReference type="EMBL" id="NBN62946.1"/>
    </source>
</evidence>
<dbReference type="InterPro" id="IPR036388">
    <property type="entry name" value="WH-like_DNA-bd_sf"/>
</dbReference>
<dbReference type="PANTHER" id="PTHR24567:SF74">
    <property type="entry name" value="HTH-TYPE TRANSCRIPTIONAL REGULATOR ARCR"/>
    <property type="match status" value="1"/>
</dbReference>
<dbReference type="Pfam" id="PF00027">
    <property type="entry name" value="cNMP_binding"/>
    <property type="match status" value="1"/>
</dbReference>
<proteinExistence type="predicted"/>
<evidence type="ECO:0000259" key="4">
    <source>
        <dbReference type="PROSITE" id="PS50042"/>
    </source>
</evidence>
<keyword evidence="1" id="KW-0805">Transcription regulation</keyword>
<dbReference type="Pfam" id="PF13545">
    <property type="entry name" value="HTH_Crp_2"/>
    <property type="match status" value="1"/>
</dbReference>
<dbReference type="RefSeq" id="WP_161674317.1">
    <property type="nucleotide sequence ID" value="NZ_JAABLP010000001.1"/>
</dbReference>
<dbReference type="Proteomes" id="UP000541347">
    <property type="component" value="Unassembled WGS sequence"/>
</dbReference>
<protein>
    <submittedName>
        <fullName evidence="6">Helix-turn-helix domain-containing protein</fullName>
    </submittedName>
</protein>
<dbReference type="SMART" id="SM00419">
    <property type="entry name" value="HTH_CRP"/>
    <property type="match status" value="1"/>
</dbReference>
<keyword evidence="2" id="KW-0238">DNA-binding</keyword>
<name>A0ABW9ZH20_9HYPH</name>
<dbReference type="InterPro" id="IPR050397">
    <property type="entry name" value="Env_Response_Regulators"/>
</dbReference>
<gene>
    <name evidence="6" type="ORF">GWI71_04550</name>
</gene>
<evidence type="ECO:0000256" key="2">
    <source>
        <dbReference type="ARBA" id="ARBA00023125"/>
    </source>
</evidence>
<dbReference type="Gene3D" id="1.10.10.10">
    <property type="entry name" value="Winged helix-like DNA-binding domain superfamily/Winged helix DNA-binding domain"/>
    <property type="match status" value="1"/>
</dbReference>
<dbReference type="InterPro" id="IPR000595">
    <property type="entry name" value="cNMP-bd_dom"/>
</dbReference>
<dbReference type="Gene3D" id="2.60.120.10">
    <property type="entry name" value="Jelly Rolls"/>
    <property type="match status" value="1"/>
</dbReference>
<evidence type="ECO:0000256" key="1">
    <source>
        <dbReference type="ARBA" id="ARBA00023015"/>
    </source>
</evidence>
<evidence type="ECO:0000313" key="7">
    <source>
        <dbReference type="Proteomes" id="UP000541347"/>
    </source>
</evidence>
<dbReference type="CDD" id="cd00038">
    <property type="entry name" value="CAP_ED"/>
    <property type="match status" value="1"/>
</dbReference>
<dbReference type="InterPro" id="IPR036390">
    <property type="entry name" value="WH_DNA-bd_sf"/>
</dbReference>
<comment type="caution">
    <text evidence="6">The sequence shown here is derived from an EMBL/GenBank/DDBJ whole genome shotgun (WGS) entry which is preliminary data.</text>
</comment>
<sequence length="223" mass="24005">MSIPARHPDIASRLGLSHLSPASADLLARGAREIVLPRGTTVFSPGQACPGWILVETGSVRVMMTADTGREILLYRVKPGESCLLTTSCLFGEEPYAATGQTETDVTALVLPASTVFHLVESEPEFRRLVFSGFGQRIGTILKTMEDAIFHRIEPRLARLLLARADAEGKLDATQADIASDLGSAREVIARHLGRLADDGILAKDRGHITILDRAAIARLAAE</sequence>
<dbReference type="PROSITE" id="PS50042">
    <property type="entry name" value="CNMP_BINDING_3"/>
    <property type="match status" value="1"/>
</dbReference>
<organism evidence="6 7">
    <name type="scientific">Pannonibacter tanglangensis</name>
    <dbReference type="NCBI Taxonomy" id="2750084"/>
    <lineage>
        <taxon>Bacteria</taxon>
        <taxon>Pseudomonadati</taxon>
        <taxon>Pseudomonadota</taxon>
        <taxon>Alphaproteobacteria</taxon>
        <taxon>Hyphomicrobiales</taxon>
        <taxon>Stappiaceae</taxon>
        <taxon>Pannonibacter</taxon>
    </lineage>
</organism>
<dbReference type="PANTHER" id="PTHR24567">
    <property type="entry name" value="CRP FAMILY TRANSCRIPTIONAL REGULATORY PROTEIN"/>
    <property type="match status" value="1"/>
</dbReference>
<dbReference type="InterPro" id="IPR012318">
    <property type="entry name" value="HTH_CRP"/>
</dbReference>
<feature type="domain" description="HTH crp-type" evidence="5">
    <location>
        <begin position="151"/>
        <end position="215"/>
    </location>
</feature>